<gene>
    <name evidence="1" type="ordered locus">Sinac_1229</name>
</gene>
<dbReference type="EMBL" id="CP003364">
    <property type="protein sequence ID" value="AGA25618.1"/>
    <property type="molecule type" value="Genomic_DNA"/>
</dbReference>
<accession>L0D9V4</accession>
<reference evidence="1 2" key="1">
    <citation type="submission" date="2012-02" db="EMBL/GenBank/DDBJ databases">
        <title>Complete sequence of chromosome of Singulisphaera acidiphila DSM 18658.</title>
        <authorList>
            <consortium name="US DOE Joint Genome Institute (JGI-PGF)"/>
            <person name="Lucas S."/>
            <person name="Copeland A."/>
            <person name="Lapidus A."/>
            <person name="Glavina del Rio T."/>
            <person name="Dalin E."/>
            <person name="Tice H."/>
            <person name="Bruce D."/>
            <person name="Goodwin L."/>
            <person name="Pitluck S."/>
            <person name="Peters L."/>
            <person name="Ovchinnikova G."/>
            <person name="Chertkov O."/>
            <person name="Kyrpides N."/>
            <person name="Mavromatis K."/>
            <person name="Ivanova N."/>
            <person name="Brettin T."/>
            <person name="Detter J.C."/>
            <person name="Han C."/>
            <person name="Larimer F."/>
            <person name="Land M."/>
            <person name="Hauser L."/>
            <person name="Markowitz V."/>
            <person name="Cheng J.-F."/>
            <person name="Hugenholtz P."/>
            <person name="Woyke T."/>
            <person name="Wu D."/>
            <person name="Tindall B."/>
            <person name="Pomrenke H."/>
            <person name="Brambilla E."/>
            <person name="Klenk H.-P."/>
            <person name="Eisen J.A."/>
        </authorList>
    </citation>
    <scope>NUCLEOTIDE SEQUENCE [LARGE SCALE GENOMIC DNA]</scope>
    <source>
        <strain evidence="2">ATCC BAA-1392 / DSM 18658 / VKM B-2454 / MOB10</strain>
    </source>
</reference>
<evidence type="ECO:0000313" key="1">
    <source>
        <dbReference type="EMBL" id="AGA25618.1"/>
    </source>
</evidence>
<dbReference type="Proteomes" id="UP000010798">
    <property type="component" value="Chromosome"/>
</dbReference>
<protein>
    <submittedName>
        <fullName evidence="1">Uncharacterized protein</fullName>
    </submittedName>
</protein>
<dbReference type="AlphaFoldDB" id="L0D9V4"/>
<proteinExistence type="predicted"/>
<dbReference type="KEGG" id="saci:Sinac_1229"/>
<sequence>MEQCREDWRYPHEYAWINIHPRFVSSVSVAPLLLSSERFGFSRTLDDKWAAIIESVGEPLFVTRFSKLSVTVYR</sequence>
<dbReference type="HOGENOM" id="CLU_2685847_0_0_0"/>
<organism evidence="1 2">
    <name type="scientific">Singulisphaera acidiphila (strain ATCC BAA-1392 / DSM 18658 / VKM B-2454 / MOB10)</name>
    <dbReference type="NCBI Taxonomy" id="886293"/>
    <lineage>
        <taxon>Bacteria</taxon>
        <taxon>Pseudomonadati</taxon>
        <taxon>Planctomycetota</taxon>
        <taxon>Planctomycetia</taxon>
        <taxon>Isosphaerales</taxon>
        <taxon>Isosphaeraceae</taxon>
        <taxon>Singulisphaera</taxon>
    </lineage>
</organism>
<name>L0D9V4_SINAD</name>
<dbReference type="STRING" id="886293.Sinac_1229"/>
<keyword evidence="2" id="KW-1185">Reference proteome</keyword>
<evidence type="ECO:0000313" key="2">
    <source>
        <dbReference type="Proteomes" id="UP000010798"/>
    </source>
</evidence>